<dbReference type="EMBL" id="KL584759">
    <property type="protein sequence ID" value="KEQ95538.1"/>
    <property type="molecule type" value="Genomic_DNA"/>
</dbReference>
<dbReference type="HOGENOM" id="CLU_1069510_0_0_1"/>
<evidence type="ECO:0000256" key="1">
    <source>
        <dbReference type="SAM" id="MobiDB-lite"/>
    </source>
</evidence>
<proteinExistence type="predicted"/>
<dbReference type="GeneID" id="25366507"/>
<organism evidence="2 3">
    <name type="scientific">Aureobasidium subglaciale (strain EXF-2481)</name>
    <name type="common">Aureobasidium pullulans var. subglaciale</name>
    <dbReference type="NCBI Taxonomy" id="1043005"/>
    <lineage>
        <taxon>Eukaryota</taxon>
        <taxon>Fungi</taxon>
        <taxon>Dikarya</taxon>
        <taxon>Ascomycota</taxon>
        <taxon>Pezizomycotina</taxon>
        <taxon>Dothideomycetes</taxon>
        <taxon>Dothideomycetidae</taxon>
        <taxon>Dothideales</taxon>
        <taxon>Saccotheciaceae</taxon>
        <taxon>Aureobasidium</taxon>
    </lineage>
</organism>
<evidence type="ECO:0000313" key="3">
    <source>
        <dbReference type="Proteomes" id="UP000030641"/>
    </source>
</evidence>
<protein>
    <submittedName>
        <fullName evidence="2">Uncharacterized protein</fullName>
    </submittedName>
</protein>
<dbReference type="OMA" id="HRILHQW"/>
<accession>A0A074YCM1</accession>
<feature type="region of interest" description="Disordered" evidence="1">
    <location>
        <begin position="246"/>
        <end position="265"/>
    </location>
</feature>
<dbReference type="OrthoDB" id="2823490at2759"/>
<evidence type="ECO:0000313" key="2">
    <source>
        <dbReference type="EMBL" id="KEQ95538.1"/>
    </source>
</evidence>
<keyword evidence="3" id="KW-1185">Reference proteome</keyword>
<dbReference type="RefSeq" id="XP_013343888.1">
    <property type="nucleotide sequence ID" value="XM_013488434.1"/>
</dbReference>
<dbReference type="AlphaFoldDB" id="A0A074YCM1"/>
<dbReference type="InParanoid" id="A0A074YCM1"/>
<sequence>MSCTLSQPMSQSHFLLDLPRELRDMVYTNLFSFNHTCSKINSRQCQLHCSTGRPAIVHLSPISFDWLNLMHTNGVIADEMRQLYHIPSLHNTAANQTWAAQLFLNNDEYNLTWTKLPCPSSCVRHLTIDFKINFTLAKFGHWDNDRKDRPSTVFQAVLALLNQIIQYGPNITVSDTLKRPIALETLVLNISFVDEEKPHLMSSGPESIYILGYGKRRVFNRLIEDIVTACGNHVLEEKVRNIRIQGPKSLGSPKTDIAMDESKDR</sequence>
<gene>
    <name evidence="2" type="ORF">AUEXF2481DRAFT_40105</name>
</gene>
<name>A0A074YCM1_AURSE</name>
<reference evidence="2 3" key="1">
    <citation type="journal article" date="2014" name="BMC Genomics">
        <title>Genome sequencing of four Aureobasidium pullulans varieties: biotechnological potential, stress tolerance, and description of new species.</title>
        <authorList>
            <person name="Gostin Ar C."/>
            <person name="Ohm R.A."/>
            <person name="Kogej T."/>
            <person name="Sonjak S."/>
            <person name="Turk M."/>
            <person name="Zajc J."/>
            <person name="Zalar P."/>
            <person name="Grube M."/>
            <person name="Sun H."/>
            <person name="Han J."/>
            <person name="Sharma A."/>
            <person name="Chiniquy J."/>
            <person name="Ngan C.Y."/>
            <person name="Lipzen A."/>
            <person name="Barry K."/>
            <person name="Grigoriev I.V."/>
            <person name="Gunde-Cimerman N."/>
        </authorList>
    </citation>
    <scope>NUCLEOTIDE SEQUENCE [LARGE SCALE GENOMIC DNA]</scope>
    <source>
        <strain evidence="2 3">EXF-2481</strain>
    </source>
</reference>
<dbReference type="Proteomes" id="UP000030641">
    <property type="component" value="Unassembled WGS sequence"/>
</dbReference>